<reference evidence="4 5" key="1">
    <citation type="submission" date="2018-03" db="EMBL/GenBank/DDBJ databases">
        <title>Aquarubrobacter algicola gen. nov., sp. nov., a novel actinobacterium isolated from shallow eutrophic lake during the end of cyanobacterial harmful algal blooms.</title>
        <authorList>
            <person name="Chun S.J."/>
        </authorList>
    </citation>
    <scope>NUCLEOTIDE SEQUENCE [LARGE SCALE GENOMIC DNA]</scope>
    <source>
        <strain evidence="4 5">Seoho-28</strain>
    </source>
</reference>
<dbReference type="RefSeq" id="WP_107567115.1">
    <property type="nucleotide sequence ID" value="NZ_PYYB01000001.1"/>
</dbReference>
<organism evidence="4 5">
    <name type="scientific">Paraconexibacter algicola</name>
    <dbReference type="NCBI Taxonomy" id="2133960"/>
    <lineage>
        <taxon>Bacteria</taxon>
        <taxon>Bacillati</taxon>
        <taxon>Actinomycetota</taxon>
        <taxon>Thermoleophilia</taxon>
        <taxon>Solirubrobacterales</taxon>
        <taxon>Paraconexibacteraceae</taxon>
        <taxon>Paraconexibacter</taxon>
    </lineage>
</organism>
<evidence type="ECO:0000313" key="4">
    <source>
        <dbReference type="EMBL" id="PTL58678.1"/>
    </source>
</evidence>
<feature type="domain" description="HTH luxR-type" evidence="3">
    <location>
        <begin position="790"/>
        <end position="855"/>
    </location>
</feature>
<dbReference type="InterPro" id="IPR003593">
    <property type="entry name" value="AAA+_ATPase"/>
</dbReference>
<dbReference type="Gene3D" id="1.10.10.10">
    <property type="entry name" value="Winged helix-like DNA-binding domain superfamily/Winged helix DNA-binding domain"/>
    <property type="match status" value="1"/>
</dbReference>
<evidence type="ECO:0000313" key="5">
    <source>
        <dbReference type="Proteomes" id="UP000240739"/>
    </source>
</evidence>
<dbReference type="SMART" id="SM00421">
    <property type="entry name" value="HTH_LUXR"/>
    <property type="match status" value="1"/>
</dbReference>
<dbReference type="SUPFAM" id="SSF52540">
    <property type="entry name" value="P-loop containing nucleoside triphosphate hydrolases"/>
    <property type="match status" value="1"/>
</dbReference>
<dbReference type="InterPro" id="IPR036388">
    <property type="entry name" value="WH-like_DNA-bd_sf"/>
</dbReference>
<dbReference type="AlphaFoldDB" id="A0A2T4UHI1"/>
<dbReference type="GO" id="GO:0004016">
    <property type="term" value="F:adenylate cyclase activity"/>
    <property type="evidence" value="ECO:0007669"/>
    <property type="project" value="TreeGrafter"/>
</dbReference>
<dbReference type="SMART" id="SM00382">
    <property type="entry name" value="AAA"/>
    <property type="match status" value="1"/>
</dbReference>
<gene>
    <name evidence="4" type="ORF">C7Y72_02935</name>
</gene>
<dbReference type="Pfam" id="PF13191">
    <property type="entry name" value="AAA_16"/>
    <property type="match status" value="1"/>
</dbReference>
<sequence length="860" mass="89186">MTVGTRPFVGRDDDIERLASRLRDARPAGLLLTGEAGVGKSRLAVAAARRADPDAVELHAGPGLRQIPLGALAPLLAALDIRADSASAALTALHARAAARPGLVVVVDDVPALDPASTAAVQQLALGGAVRLVLTARDGMSLPPEIERLVEDGRLEPHPVRPLTLAEAGELVAAVLGGPVDPSAARTLHEESGGNPLFLHELVAGAQQAGGLTRGPGGWALRSLVPSRRLLELVVARFAGLDRGARTFLELVAAGQPLPFDPRGADARTASALQQAGLVLLEPAGDGVEIRLAHPLYDEALRATTPTDRWATAARRAAGMLLAREDEDARLRAVALLLDVGETPEPAAAIGAAERAFALLDHPLAARIAQAVLAVEPGSFRAARVRAGALSALEDPGAIAALEHASALAGDDEERALAAQRHGLHLALRAGDPAGAIAVARAALDRIVDADWAAFVEADLAKWRMMRGEQVEDLAPEDGAGGPAQLNAHLLTALVSAMGARSADCERAVRAGLPLAAEHGELLPNARDLLQLAQFLALVAGGRLDEARAHVGRQVARVAERHDEPLGLWSYATAVLDLHVGRAGVAATGALEASRALEWRDFVGLRPVARAVRATALAQLGRATAAREVLDTIGPDELADPKAALQHAQARAWLLVHDGDRAGAVRLLAAAGADGLAAEQVLLGALTSYEAVRLGGADAVAVDLEAAARRADPGLLTLFAAHASALRRRDAEALSTVVGALADTGIPLAAADAAVQLAELQGTQRRAEDARRALLRATALRAGLDGAAGAADRPRLLTRREHEIALRAARRERSREIADALGVSTRTVDNHLASVYRKLDLTDRGQLAQALAALDGEPAG</sequence>
<dbReference type="InterPro" id="IPR000792">
    <property type="entry name" value="Tscrpt_reg_LuxR_C"/>
</dbReference>
<evidence type="ECO:0000256" key="2">
    <source>
        <dbReference type="ARBA" id="ARBA00022840"/>
    </source>
</evidence>
<evidence type="ECO:0000259" key="3">
    <source>
        <dbReference type="PROSITE" id="PS50043"/>
    </source>
</evidence>
<comment type="caution">
    <text evidence="4">The sequence shown here is derived from an EMBL/GenBank/DDBJ whole genome shotgun (WGS) entry which is preliminary data.</text>
</comment>
<keyword evidence="2" id="KW-0067">ATP-binding</keyword>
<protein>
    <recommendedName>
        <fullName evidence="3">HTH luxR-type domain-containing protein</fullName>
    </recommendedName>
</protein>
<dbReference type="Gene3D" id="3.40.50.300">
    <property type="entry name" value="P-loop containing nucleotide triphosphate hydrolases"/>
    <property type="match status" value="1"/>
</dbReference>
<dbReference type="PANTHER" id="PTHR16305">
    <property type="entry name" value="TESTICULAR SOLUBLE ADENYLYL CYCLASE"/>
    <property type="match status" value="1"/>
</dbReference>
<dbReference type="Proteomes" id="UP000240739">
    <property type="component" value="Unassembled WGS sequence"/>
</dbReference>
<dbReference type="SUPFAM" id="SSF46894">
    <property type="entry name" value="C-terminal effector domain of the bipartite response regulators"/>
    <property type="match status" value="1"/>
</dbReference>
<dbReference type="GO" id="GO:0005737">
    <property type="term" value="C:cytoplasm"/>
    <property type="evidence" value="ECO:0007669"/>
    <property type="project" value="TreeGrafter"/>
</dbReference>
<dbReference type="InterPro" id="IPR027417">
    <property type="entry name" value="P-loop_NTPase"/>
</dbReference>
<dbReference type="CDD" id="cd06170">
    <property type="entry name" value="LuxR_C_like"/>
    <property type="match status" value="1"/>
</dbReference>
<evidence type="ECO:0000256" key="1">
    <source>
        <dbReference type="ARBA" id="ARBA00022741"/>
    </source>
</evidence>
<dbReference type="GO" id="GO:0003677">
    <property type="term" value="F:DNA binding"/>
    <property type="evidence" value="ECO:0007669"/>
    <property type="project" value="InterPro"/>
</dbReference>
<dbReference type="InterPro" id="IPR016032">
    <property type="entry name" value="Sig_transdc_resp-reg_C-effctor"/>
</dbReference>
<accession>A0A2T4UHI1</accession>
<dbReference type="GO" id="GO:0006355">
    <property type="term" value="P:regulation of DNA-templated transcription"/>
    <property type="evidence" value="ECO:0007669"/>
    <property type="project" value="InterPro"/>
</dbReference>
<name>A0A2T4UHI1_9ACTN</name>
<dbReference type="PROSITE" id="PS50043">
    <property type="entry name" value="HTH_LUXR_2"/>
    <property type="match status" value="1"/>
</dbReference>
<keyword evidence="1" id="KW-0547">Nucleotide-binding</keyword>
<dbReference type="Pfam" id="PF00196">
    <property type="entry name" value="GerE"/>
    <property type="match status" value="1"/>
</dbReference>
<dbReference type="EMBL" id="PYYB01000001">
    <property type="protein sequence ID" value="PTL58678.1"/>
    <property type="molecule type" value="Genomic_DNA"/>
</dbReference>
<dbReference type="GO" id="GO:0005524">
    <property type="term" value="F:ATP binding"/>
    <property type="evidence" value="ECO:0007669"/>
    <property type="project" value="UniProtKB-KW"/>
</dbReference>
<dbReference type="OrthoDB" id="27092at2"/>
<dbReference type="PANTHER" id="PTHR16305:SF28">
    <property type="entry name" value="GUANYLATE CYCLASE DOMAIN-CONTAINING PROTEIN"/>
    <property type="match status" value="1"/>
</dbReference>
<dbReference type="PRINTS" id="PR00038">
    <property type="entry name" value="HTHLUXR"/>
</dbReference>
<dbReference type="InterPro" id="IPR041664">
    <property type="entry name" value="AAA_16"/>
</dbReference>
<proteinExistence type="predicted"/>
<keyword evidence="5" id="KW-1185">Reference proteome</keyword>